<feature type="region of interest" description="Disordered" evidence="1">
    <location>
        <begin position="81"/>
        <end position="104"/>
    </location>
</feature>
<organism evidence="3 4">
    <name type="scientific">Vitis vinifera</name>
    <name type="common">Grape</name>
    <dbReference type="NCBI Taxonomy" id="29760"/>
    <lineage>
        <taxon>Eukaryota</taxon>
        <taxon>Viridiplantae</taxon>
        <taxon>Streptophyta</taxon>
        <taxon>Embryophyta</taxon>
        <taxon>Tracheophyta</taxon>
        <taxon>Spermatophyta</taxon>
        <taxon>Magnoliopsida</taxon>
        <taxon>eudicotyledons</taxon>
        <taxon>Gunneridae</taxon>
        <taxon>Pentapetalae</taxon>
        <taxon>rosids</taxon>
        <taxon>Vitales</taxon>
        <taxon>Vitaceae</taxon>
        <taxon>Viteae</taxon>
        <taxon>Vitis</taxon>
    </lineage>
</organism>
<sequence length="104" mass="10078">MKAYAIVLIACGSAAIAIVVLCCLCMGGRQRKRPTVERSVARPSARGMERGQNSQNVGPKDGEMVIFAGAGAAIATTSVVTASSGDDGGGGSGDDGGGCGGCGG</sequence>
<keyword evidence="2" id="KW-0812">Transmembrane</keyword>
<comment type="caution">
    <text evidence="3">The sequence shown here is derived from an EMBL/GenBank/DDBJ whole genome shotgun (WGS) entry which is preliminary data.</text>
</comment>
<keyword evidence="2" id="KW-0472">Membrane</keyword>
<evidence type="ECO:0000313" key="4">
    <source>
        <dbReference type="Proteomes" id="UP000288805"/>
    </source>
</evidence>
<dbReference type="EMBL" id="QGNW01000552">
    <property type="protein sequence ID" value="RVW68057.1"/>
    <property type="molecule type" value="Genomic_DNA"/>
</dbReference>
<protein>
    <submittedName>
        <fullName evidence="3">Uncharacterized protein</fullName>
    </submittedName>
</protein>
<keyword evidence="2" id="KW-1133">Transmembrane helix</keyword>
<dbReference type="AlphaFoldDB" id="A0A438G750"/>
<dbReference type="Proteomes" id="UP000288805">
    <property type="component" value="Unassembled WGS sequence"/>
</dbReference>
<reference evidence="3 4" key="1">
    <citation type="journal article" date="2018" name="PLoS Genet.">
        <title>Population sequencing reveals clonal diversity and ancestral inbreeding in the grapevine cultivar Chardonnay.</title>
        <authorList>
            <person name="Roach M.J."/>
            <person name="Johnson D.L."/>
            <person name="Bohlmann J."/>
            <person name="van Vuuren H.J."/>
            <person name="Jones S.J."/>
            <person name="Pretorius I.S."/>
            <person name="Schmidt S.A."/>
            <person name="Borneman A.R."/>
        </authorList>
    </citation>
    <scope>NUCLEOTIDE SEQUENCE [LARGE SCALE GENOMIC DNA]</scope>
    <source>
        <strain evidence="4">cv. Chardonnay</strain>
        <tissue evidence="3">Leaf</tissue>
    </source>
</reference>
<feature type="transmembrane region" description="Helical" evidence="2">
    <location>
        <begin position="6"/>
        <end position="28"/>
    </location>
</feature>
<feature type="compositionally biased region" description="Gly residues" evidence="1">
    <location>
        <begin position="86"/>
        <end position="104"/>
    </location>
</feature>
<name>A0A438G750_VITVI</name>
<evidence type="ECO:0000313" key="3">
    <source>
        <dbReference type="EMBL" id="RVW68057.1"/>
    </source>
</evidence>
<accession>A0A438G750</accession>
<evidence type="ECO:0000256" key="1">
    <source>
        <dbReference type="SAM" id="MobiDB-lite"/>
    </source>
</evidence>
<proteinExistence type="predicted"/>
<gene>
    <name evidence="3" type="ORF">CK203_065035</name>
</gene>
<feature type="region of interest" description="Disordered" evidence="1">
    <location>
        <begin position="31"/>
        <end position="60"/>
    </location>
</feature>
<evidence type="ECO:0000256" key="2">
    <source>
        <dbReference type="SAM" id="Phobius"/>
    </source>
</evidence>